<dbReference type="InterPro" id="IPR029058">
    <property type="entry name" value="AB_hydrolase_fold"/>
</dbReference>
<dbReference type="InterPro" id="IPR045619">
    <property type="entry name" value="DUF6443"/>
</dbReference>
<protein>
    <submittedName>
        <fullName evidence="2">Type IV secretion protein Rhs</fullName>
    </submittedName>
</protein>
<name>A0A502EAD7_9FLAO</name>
<dbReference type="Gene3D" id="2.180.10.10">
    <property type="entry name" value="RHS repeat-associated core"/>
    <property type="match status" value="1"/>
</dbReference>
<dbReference type="EMBL" id="RCZH01000021">
    <property type="protein sequence ID" value="TPG33440.1"/>
    <property type="molecule type" value="Genomic_DNA"/>
</dbReference>
<feature type="domain" description="DUF6443" evidence="1">
    <location>
        <begin position="116"/>
        <end position="255"/>
    </location>
</feature>
<dbReference type="Proteomes" id="UP000319700">
    <property type="component" value="Unassembled WGS sequence"/>
</dbReference>
<organism evidence="2 3">
    <name type="scientific">Flavobacterium pectinovorum</name>
    <dbReference type="NCBI Taxonomy" id="29533"/>
    <lineage>
        <taxon>Bacteria</taxon>
        <taxon>Pseudomonadati</taxon>
        <taxon>Bacteroidota</taxon>
        <taxon>Flavobacteriia</taxon>
        <taxon>Flavobacteriales</taxon>
        <taxon>Flavobacteriaceae</taxon>
        <taxon>Flavobacterium</taxon>
    </lineage>
</organism>
<evidence type="ECO:0000259" key="1">
    <source>
        <dbReference type="Pfam" id="PF20041"/>
    </source>
</evidence>
<dbReference type="Pfam" id="PF20041">
    <property type="entry name" value="DUF6443"/>
    <property type="match status" value="1"/>
</dbReference>
<dbReference type="AlphaFoldDB" id="A0A502EAD7"/>
<accession>A0A502EAD7</accession>
<dbReference type="PANTHER" id="PTHR32305">
    <property type="match status" value="1"/>
</dbReference>
<sequence length="1253" mass="139752">MHREIYFLKINTIIKTNIMIKNISQYAVVLLFFTATAIHAQTPLSIAKPEKPVTSYNVTAATGSVTLIAGETITFGPGTFIQAGSTFTARISSLAQDIAIPVVPSIAKNDNYIYSRIFQTPMTTVNGIKNNRDVQESILYFDGLGRPVQKIAIRQGGDVSDIITHIEYDEFGRQVKDYLPFSVANTDNNYSKMDAQDALDNTISFYDKEYYDKTINPFSEKKLESSPLNRIIEQAAPGNDWAMSNPKKNTIKLEYQTNTFGDAVKLYKAITSWQTSKGLYDISFSDDGSYDEHELYKNVSYDENSGVNPSESSGSVIEFKNKEGQIVLKRTYNAGLKHDTYYVYDIYGNLTYVLPPKADITINDEVLNGLCYQYKYDNKKRLVKKKLPGKEWEFIVYDKLNRPVATGPAFSPFQSDAAIGWLITKYDVFGRPVYTGWYNQSVNSLTRNTMQTAQNTAKVLFETKQTSGTIDGIAAYYTNDIEPKIFKLLTVNYYDDYTFPAVQALPATIIGQKVLTNTKSLATGSWTRALTTASNTAGETSTIFYDTKGRVISNYVKNYLTGISHTDSEIDFTGKTLSSVTEHQKVSGGTKITVKEKFTYTAQNRLLTHTHQIGAETEQLLADNTYDALGQLVGKNVGNSTGSPLQKIGYNYNIRGWLTQINKTDNLQQGSDPKDLFAFKINYTKTEGNSAVTKALFNGNIAETFWATNSDGSVLRGYGYQYDQLNRLKNATYQTPKLAVNKNYFGENMDYDKNGNITKLQRKFMAGTLTNPYADDMDDLGYSYAKNSNQLIKVTDATNNPQGFKSANKTGDDYAYDDKGNLTKDQNKKIIEIVYNHLNLTKKITFGDGNTIEYIYDATGQKLEKNVTENKVLTNTKYVSGFQYKNDVLQFFPTVEGYVRNTSTNPATYVFGYVFNYSDHLGNVRLSYAQNAKKTGLEILEENNYYPFGFKHAGYNTDNLQLGYKYKYNGKEFQDELDLNMYDFGARLYDQALGIWRTLDPLAEKSRRFSPYTYALNNPVYFIDPDGMLAQPSPLEAAVMSKHVYGGNKVKLVGGWKVSNASEGISMSNFNTGFKSALYERTTKGKTEYTYATAGTEDGKDWKTNGKQLFGLSEQYKQSMEVAGDLKMALPKGAELTFTGHSLGGGLAEANALTTGDKAVTFNAAGVSVFTVDTNQKSNTDAYLMTSDPLNAIQGSTGLPTAGGEKYFLSPGSINGYKDGHSIDSVIESLKTNTFGQFVKNTMDSFFKPNSDK</sequence>
<dbReference type="NCBIfam" id="TIGR03696">
    <property type="entry name" value="Rhs_assc_core"/>
    <property type="match status" value="1"/>
</dbReference>
<proteinExistence type="predicted"/>
<reference evidence="2 3" key="1">
    <citation type="journal article" date="2019" name="Environ. Microbiol.">
        <title>Species interactions and distinct microbial communities in high Arctic permafrost affected cryosols are associated with the CH4 and CO2 gas fluxes.</title>
        <authorList>
            <person name="Altshuler I."/>
            <person name="Hamel J."/>
            <person name="Turney S."/>
            <person name="Magnuson E."/>
            <person name="Levesque R."/>
            <person name="Greer C."/>
            <person name="Whyte L.G."/>
        </authorList>
    </citation>
    <scope>NUCLEOTIDE SEQUENCE [LARGE SCALE GENOMIC DNA]</scope>
    <source>
        <strain evidence="2 3">42</strain>
    </source>
</reference>
<dbReference type="OrthoDB" id="2972467at2"/>
<evidence type="ECO:0000313" key="3">
    <source>
        <dbReference type="Proteomes" id="UP000319700"/>
    </source>
</evidence>
<evidence type="ECO:0000313" key="2">
    <source>
        <dbReference type="EMBL" id="TPG33440.1"/>
    </source>
</evidence>
<dbReference type="PANTHER" id="PTHR32305:SF15">
    <property type="entry name" value="PROTEIN RHSA-RELATED"/>
    <property type="match status" value="1"/>
</dbReference>
<comment type="caution">
    <text evidence="2">The sequence shown here is derived from an EMBL/GenBank/DDBJ whole genome shotgun (WGS) entry which is preliminary data.</text>
</comment>
<dbReference type="InterPro" id="IPR050708">
    <property type="entry name" value="T6SS_VgrG/RHS"/>
</dbReference>
<dbReference type="SUPFAM" id="SSF53474">
    <property type="entry name" value="alpha/beta-Hydrolases"/>
    <property type="match status" value="1"/>
</dbReference>
<dbReference type="Pfam" id="PF26363">
    <property type="entry name" value="Phospholipase-like"/>
    <property type="match status" value="1"/>
</dbReference>
<keyword evidence="3" id="KW-1185">Reference proteome</keyword>
<dbReference type="InterPro" id="IPR022385">
    <property type="entry name" value="Rhs_assc_core"/>
</dbReference>
<gene>
    <name evidence="2" type="ORF">EAH81_24305</name>
</gene>